<gene>
    <name evidence="2" type="ORF">D5086_0000248720</name>
</gene>
<comment type="caution">
    <text evidence="2">The sequence shown here is derived from an EMBL/GenBank/DDBJ whole genome shotgun (WGS) entry which is preliminary data.</text>
</comment>
<proteinExistence type="predicted"/>
<accession>A0A4U5NP08</accession>
<feature type="coiled-coil region" evidence="1">
    <location>
        <begin position="8"/>
        <end position="35"/>
    </location>
</feature>
<reference evidence="2" key="1">
    <citation type="submission" date="2018-10" db="EMBL/GenBank/DDBJ databases">
        <title>Population genomic analysis revealed the cold adaptation of white poplar.</title>
        <authorList>
            <person name="Liu Y.-J."/>
        </authorList>
    </citation>
    <scope>NUCLEOTIDE SEQUENCE [LARGE SCALE GENOMIC DNA]</scope>
    <source>
        <strain evidence="2">PAL-ZL1</strain>
    </source>
</reference>
<dbReference type="EMBL" id="RCHU01000949">
    <property type="protein sequence ID" value="TKR85348.1"/>
    <property type="molecule type" value="Genomic_DNA"/>
</dbReference>
<protein>
    <submittedName>
        <fullName evidence="2">Uncharacterized protein</fullName>
    </submittedName>
</protein>
<keyword evidence="1" id="KW-0175">Coiled coil</keyword>
<sequence length="139" mass="16315">MNMYQENRQKDRTEREQLYARIEELSSDLAAIRLEVYQGDDESVNRGLRGHPQMFAWLSCCDHYFHHRHIPEEEKVEIASYHLDEDEIALVIVKISNALPHPPQLQPLCFSHLSKRIENIMVSKLVNMVRQLMNSVTAE</sequence>
<evidence type="ECO:0000313" key="2">
    <source>
        <dbReference type="EMBL" id="TKR85348.1"/>
    </source>
</evidence>
<dbReference type="AlphaFoldDB" id="A0A4U5NP08"/>
<evidence type="ECO:0000256" key="1">
    <source>
        <dbReference type="SAM" id="Coils"/>
    </source>
</evidence>
<name>A0A4U5NP08_POPAL</name>
<organism evidence="2">
    <name type="scientific">Populus alba</name>
    <name type="common">White poplar</name>
    <dbReference type="NCBI Taxonomy" id="43335"/>
    <lineage>
        <taxon>Eukaryota</taxon>
        <taxon>Viridiplantae</taxon>
        <taxon>Streptophyta</taxon>
        <taxon>Embryophyta</taxon>
        <taxon>Tracheophyta</taxon>
        <taxon>Spermatophyta</taxon>
        <taxon>Magnoliopsida</taxon>
        <taxon>eudicotyledons</taxon>
        <taxon>Gunneridae</taxon>
        <taxon>Pentapetalae</taxon>
        <taxon>rosids</taxon>
        <taxon>fabids</taxon>
        <taxon>Malpighiales</taxon>
        <taxon>Salicaceae</taxon>
        <taxon>Saliceae</taxon>
        <taxon>Populus</taxon>
    </lineage>
</organism>